<keyword evidence="2" id="KW-0378">Hydrolase</keyword>
<gene>
    <name evidence="2" type="ORF">ONT16_06410</name>
</gene>
<keyword evidence="1" id="KW-0732">Signal</keyword>
<accession>A0AAP3BB67</accession>
<organism evidence="2 3">
    <name type="scientific">Segatella copri</name>
    <dbReference type="NCBI Taxonomy" id="165179"/>
    <lineage>
        <taxon>Bacteria</taxon>
        <taxon>Pseudomonadati</taxon>
        <taxon>Bacteroidota</taxon>
        <taxon>Bacteroidia</taxon>
        <taxon>Bacteroidales</taxon>
        <taxon>Prevotellaceae</taxon>
        <taxon>Segatella</taxon>
    </lineage>
</organism>
<comment type="caution">
    <text evidence="2">The sequence shown here is derived from an EMBL/GenBank/DDBJ whole genome shotgun (WGS) entry which is preliminary data.</text>
</comment>
<keyword evidence="2" id="KW-0121">Carboxypeptidase</keyword>
<feature type="signal peptide" evidence="1">
    <location>
        <begin position="1"/>
        <end position="20"/>
    </location>
</feature>
<sequence length="857" mass="98685">MKRFSIIICLLCAIISNMCAQHISRRYHDRSMSDVLIDLDKSSSRYKISFIYNELEDFTVTQNVNEQNIPNAIRRVIGFYPMKMTVGDSLITVECIRKGERKLIGRLMDNHNLPVEFANVQLLSAKDSSFLCGGVSNANGDFVIPCEQKQAIMKVSYVGYKTISRLVTIGRMGTIRMQADAYQLKRVVVKGNLRTDRGDHAIYTFNEEQIKNARHTQDLITNIPGIITDPVTGKTRSIVNKKLKILINGVAMTSDNDLKSIPANKIKKVEYYDAPPVRYGDVDILVKIVTKPLDTGYAVGFDAKTAFTTGFANGNAYYKYNKGYSQFFVDYNIEMRNYHDCIGEDHYSFMLDDRLADYLYSYKKHFGYTNNTMNLKYAYSKPEDITFQITATPNYLHTFYRGNVDILAQNNPEWTNGKGYNDNYTNTFGPSLDLYLSKQLPHKQQIDVDVLGTYYHNDQQDLNQQWSVGEGNSAAAKDNSTLVDDKMRSKNDSYSLITEVNYSKQWKKGELTLGWNNWMKWSDYTIRNVLSGYEPYNSSSRFNIQTFSAEYQNSLGKLNYRIGAEGVWREQKYEDIKKTNSYIRPTFLLTYPIKSGSIQLQTVNGVNYPPIANLNENTTIIIPGVVNQGNPNLTSNNEYGAFLRINHYSSWLQGQLTFFGVYTDSPMSVYYEWRTIQEQKYLVQTYENSNYQWWYGMGYALNIKPFKSELLNIGLYGSLERYSMSSGIIGKHNQWRIPLTYQINVRKGKWGASYIGNIVAKEPRGPYNYWDESASNLSVYYQLGNWRITATGYWLLNDAKYKFETIDNPILSRKEWHTIKDNNRMVSIGVSWNFFSGKKKDIQKHINNRDGDSGAFK</sequence>
<dbReference type="EMBL" id="JAPDVK010000002">
    <property type="protein sequence ID" value="MCW4127889.1"/>
    <property type="molecule type" value="Genomic_DNA"/>
</dbReference>
<evidence type="ECO:0000256" key="1">
    <source>
        <dbReference type="SAM" id="SignalP"/>
    </source>
</evidence>
<dbReference type="SUPFAM" id="SSF56935">
    <property type="entry name" value="Porins"/>
    <property type="match status" value="1"/>
</dbReference>
<dbReference type="GO" id="GO:0004180">
    <property type="term" value="F:carboxypeptidase activity"/>
    <property type="evidence" value="ECO:0007669"/>
    <property type="project" value="UniProtKB-KW"/>
</dbReference>
<evidence type="ECO:0000313" key="2">
    <source>
        <dbReference type="EMBL" id="MCW4127889.1"/>
    </source>
</evidence>
<dbReference type="SUPFAM" id="SSF49464">
    <property type="entry name" value="Carboxypeptidase regulatory domain-like"/>
    <property type="match status" value="1"/>
</dbReference>
<proteinExistence type="predicted"/>
<protein>
    <submittedName>
        <fullName evidence="2">Carboxypeptidase-like regulatory domain-containing protein</fullName>
    </submittedName>
</protein>
<keyword evidence="2" id="KW-0645">Protease</keyword>
<dbReference type="Proteomes" id="UP001209344">
    <property type="component" value="Unassembled WGS sequence"/>
</dbReference>
<dbReference type="AlphaFoldDB" id="A0AAP3BB67"/>
<name>A0AAP3BB67_9BACT</name>
<dbReference type="InterPro" id="IPR008969">
    <property type="entry name" value="CarboxyPept-like_regulatory"/>
</dbReference>
<evidence type="ECO:0000313" key="3">
    <source>
        <dbReference type="Proteomes" id="UP001209344"/>
    </source>
</evidence>
<reference evidence="2" key="1">
    <citation type="submission" date="2022-11" db="EMBL/GenBank/DDBJ databases">
        <title>Genomic repertoires linked with pathogenic potency of arthritogenic Prevotella copri isolated from the gut of rheumatoid arthritis patients.</title>
        <authorList>
            <person name="Nii T."/>
            <person name="Maeda Y."/>
            <person name="Motooka D."/>
            <person name="Naito M."/>
            <person name="Matsumoto Y."/>
            <person name="Ogawa T."/>
            <person name="Oguro-Igashira E."/>
            <person name="Kishikawa T."/>
            <person name="Yamashita M."/>
            <person name="Koizumi S."/>
            <person name="Kurakawa T."/>
            <person name="Okumura R."/>
            <person name="Kayama H."/>
            <person name="Murakami M."/>
            <person name="Sakaguchi T."/>
            <person name="Das B."/>
            <person name="Nakamura S."/>
            <person name="Okada Y."/>
            <person name="Kumanogoh A."/>
            <person name="Takeda K."/>
        </authorList>
    </citation>
    <scope>NUCLEOTIDE SEQUENCE</scope>
    <source>
        <strain evidence="2">F3-75</strain>
    </source>
</reference>
<feature type="chain" id="PRO_5042923748" evidence="1">
    <location>
        <begin position="21"/>
        <end position="857"/>
    </location>
</feature>
<dbReference type="RefSeq" id="WP_264965799.1">
    <property type="nucleotide sequence ID" value="NZ_JAPDVK010000002.1"/>
</dbReference>